<proteinExistence type="predicted"/>
<keyword evidence="1" id="KW-1133">Transmembrane helix</keyword>
<dbReference type="EMBL" id="AAVT01000008">
    <property type="protein sequence ID" value="EAW30492.1"/>
    <property type="molecule type" value="Genomic_DNA"/>
</dbReference>
<accession>A0YFS8</accession>
<dbReference type="Proteomes" id="UP000004931">
    <property type="component" value="Unassembled WGS sequence"/>
</dbReference>
<comment type="caution">
    <text evidence="2">The sequence shown here is derived from an EMBL/GenBank/DDBJ whole genome shotgun (WGS) entry which is preliminary data.</text>
</comment>
<dbReference type="STRING" id="247633.GP2143_09810"/>
<dbReference type="OrthoDB" id="181905at2"/>
<keyword evidence="3" id="KW-1185">Reference proteome</keyword>
<protein>
    <submittedName>
        <fullName evidence="2">Uncharacterized protein</fullName>
    </submittedName>
</protein>
<evidence type="ECO:0000256" key="1">
    <source>
        <dbReference type="SAM" id="Phobius"/>
    </source>
</evidence>
<evidence type="ECO:0000313" key="2">
    <source>
        <dbReference type="EMBL" id="EAW30492.1"/>
    </source>
</evidence>
<evidence type="ECO:0000313" key="3">
    <source>
        <dbReference type="Proteomes" id="UP000004931"/>
    </source>
</evidence>
<keyword evidence="1" id="KW-0472">Membrane</keyword>
<reference evidence="2 3" key="1">
    <citation type="journal article" date="2010" name="J. Bacteriol.">
        <title>Genome sequence of the oligotrophic marine Gammaproteobacterium HTCC2143, isolated from the Oregon Coast.</title>
        <authorList>
            <person name="Oh H.M."/>
            <person name="Kang I."/>
            <person name="Ferriera S."/>
            <person name="Giovannoni S.J."/>
            <person name="Cho J.C."/>
        </authorList>
    </citation>
    <scope>NUCLEOTIDE SEQUENCE [LARGE SCALE GENOMIC DNA]</scope>
    <source>
        <strain evidence="2 3">HTCC2143</strain>
    </source>
</reference>
<organism evidence="2 3">
    <name type="scientific">marine gamma proteobacterium HTCC2143</name>
    <dbReference type="NCBI Taxonomy" id="247633"/>
    <lineage>
        <taxon>Bacteria</taxon>
        <taxon>Pseudomonadati</taxon>
        <taxon>Pseudomonadota</taxon>
        <taxon>Gammaproteobacteria</taxon>
        <taxon>Cellvibrionales</taxon>
        <taxon>Spongiibacteraceae</taxon>
        <taxon>BD1-7 clade</taxon>
    </lineage>
</organism>
<gene>
    <name evidence="2" type="ORF">GP2143_09810</name>
</gene>
<keyword evidence="1" id="KW-0812">Transmembrane</keyword>
<name>A0YFS8_9GAMM</name>
<feature type="transmembrane region" description="Helical" evidence="1">
    <location>
        <begin position="60"/>
        <end position="80"/>
    </location>
</feature>
<dbReference type="AlphaFoldDB" id="A0YFS8"/>
<sequence>MVAIPGVIIGASVSPALMRKFDRKPVLIAAPRGLLDRLILAKRLAGLRLLGLMQVNESKLLLPLLLLIGLLVAMCTATGARTTMSLLDDIKGENELLIGYRQEGLIYSTRALRQLSSF</sequence>